<organism evidence="2 3">
    <name type="scientific">Favolaschia claudopus</name>
    <dbReference type="NCBI Taxonomy" id="2862362"/>
    <lineage>
        <taxon>Eukaryota</taxon>
        <taxon>Fungi</taxon>
        <taxon>Dikarya</taxon>
        <taxon>Basidiomycota</taxon>
        <taxon>Agaricomycotina</taxon>
        <taxon>Agaricomycetes</taxon>
        <taxon>Agaricomycetidae</taxon>
        <taxon>Agaricales</taxon>
        <taxon>Marasmiineae</taxon>
        <taxon>Mycenaceae</taxon>
        <taxon>Favolaschia</taxon>
    </lineage>
</organism>
<feature type="compositionally biased region" description="Acidic residues" evidence="1">
    <location>
        <begin position="81"/>
        <end position="101"/>
    </location>
</feature>
<feature type="compositionally biased region" description="Basic and acidic residues" evidence="1">
    <location>
        <begin position="399"/>
        <end position="411"/>
    </location>
</feature>
<feature type="compositionally biased region" description="Pro residues" evidence="1">
    <location>
        <begin position="216"/>
        <end position="235"/>
    </location>
</feature>
<reference evidence="2 3" key="1">
    <citation type="journal article" date="2024" name="J Genomics">
        <title>Draft genome sequencing and assembly of Favolaschia claudopus CIRM-BRFM 2984 isolated from oak limbs.</title>
        <authorList>
            <person name="Navarro D."/>
            <person name="Drula E."/>
            <person name="Chaduli D."/>
            <person name="Cazenave R."/>
            <person name="Ahrendt S."/>
            <person name="Wang J."/>
            <person name="Lipzen A."/>
            <person name="Daum C."/>
            <person name="Barry K."/>
            <person name="Grigoriev I.V."/>
            <person name="Favel A."/>
            <person name="Rosso M.N."/>
            <person name="Martin F."/>
        </authorList>
    </citation>
    <scope>NUCLEOTIDE SEQUENCE [LARGE SCALE GENOMIC DNA]</scope>
    <source>
        <strain evidence="2 3">CIRM-BRFM 2984</strain>
    </source>
</reference>
<feature type="compositionally biased region" description="Basic residues" evidence="1">
    <location>
        <begin position="455"/>
        <end position="467"/>
    </location>
</feature>
<name>A0AAV9ZPV3_9AGAR</name>
<feature type="region of interest" description="Disordered" evidence="1">
    <location>
        <begin position="1"/>
        <end position="270"/>
    </location>
</feature>
<feature type="compositionally biased region" description="Basic and acidic residues" evidence="1">
    <location>
        <begin position="125"/>
        <end position="137"/>
    </location>
</feature>
<keyword evidence="3" id="KW-1185">Reference proteome</keyword>
<accession>A0AAV9ZPV3</accession>
<feature type="compositionally biased region" description="Acidic residues" evidence="1">
    <location>
        <begin position="291"/>
        <end position="300"/>
    </location>
</feature>
<feature type="compositionally biased region" description="Low complexity" evidence="1">
    <location>
        <begin position="14"/>
        <end position="43"/>
    </location>
</feature>
<feature type="compositionally biased region" description="Basic and acidic residues" evidence="1">
    <location>
        <begin position="490"/>
        <end position="499"/>
    </location>
</feature>
<evidence type="ECO:0000313" key="2">
    <source>
        <dbReference type="EMBL" id="KAK6988153.1"/>
    </source>
</evidence>
<feature type="compositionally biased region" description="Pro residues" evidence="1">
    <location>
        <begin position="155"/>
        <end position="168"/>
    </location>
</feature>
<feature type="compositionally biased region" description="Basic residues" evidence="1">
    <location>
        <begin position="428"/>
        <end position="441"/>
    </location>
</feature>
<sequence length="1271" mass="140743">MAITRRAKAEATRTGKPTTRSRGKTTTSTTATKESAAKSAAVRARARTEKKAASKSTQKEAKRQPARKQPRRGKKATRPDSDDDDDMNVDKPDEDDTEAEPEPPQSPPPRRHIPTPLETNDDMDVDKPPEHDIDGDRPQTPAPPAAPPRHVQTPSPKPQTPSPEPQTPEPRTSRPLPQTPHSPGPVLFSDAPSPVQPASSPPQVMPESPRRTPDLEFPPSPSIPALPLSPSPKPSHAPRPKPRARVLGMDYNRDENFVISRGGGGLWPGRREQLANAGLIADRHQFLTNGDDGDDEEEDWGPGSGLEQNVDAQETPVTRSDDEEDLHPQEDQLPAHDLSDDGYVDVQTSPVRHDLRPRPQAKKPTPAATAADEESGTSGSDYEETKKNQRNQNQQRLHPRSDTESRDAASDREEEEGEAAAARARASNARHHIVRKSGGKSKKPESSDSDSEGRRTRKPRAKKRTRKSQRDGDSDQENPKAKAKGKGKQKGKEKEKDDAPSDDESGEEAGSKGRSGPIPQETLDKLALLDKEYDEKVAELAKECGKSVESVYRCMGDRKRVGAGESPWNVYQSWYAAHHPNEGKFSGGEYSKHVRQEFIDALGPDFPPSDRRDFDAVYAQLQHLKIKEWYEDYKAQLILDLRNEGKLRTRVREQMKPIYRLMKVIQEEYGFFLCGSAVDPRGHASFNFGVGDEYLAVKNMREQEFQSQLEDMEFDFRLVQKQQAADPEQHGAADEEPPARLRQSRQVKPKKRDDQQMQFRAILSAQLYDRCRAADKLEPNQTRANFPMQWSRRFLDTAYETRSKIINYPKALQEADLIIGRGNWQMKKVTTTMLETFLPGMISGSENCMKIVEWDPEDMALSLTEQGDLGVIYDENGRVVVAVSESGAHSKALVDEANSSGGKQKGKGKGKEKEKEKKNEKGKGKADEDAGTDLGDHGDEDGLRSHEPPARTAAPTSRSYSAAANDYGAGELGQNTAYATDIPDGGFGFGRGETGGYGNTAPRRYETSYGAGMYGYRHPPLHGDARHTAAPLAPPSEYPPRRSDYPQDNRYPYSGYGYNGPDYRSNTFFPRHNAAPTDRYEPAPPPPRNSFLPSSAEGQGYGTARSSAPSIPPFKQPPVHATSSSSRPPAPVAPAPARLPHVDFTRLNTKARPAPRRDAEAGPSRKRQTEHGDEAGPASKRSRSDAEAPATKKLMVRLVRKNEDGVVERGMTVEAVDLKEVAEQSAADRATVIYDESAEKWRWLPAGTAPVIVGEYNLGRWQRQLEMWNIL</sequence>
<dbReference type="EMBL" id="JAWWNJ010000125">
    <property type="protein sequence ID" value="KAK6988153.1"/>
    <property type="molecule type" value="Genomic_DNA"/>
</dbReference>
<feature type="region of interest" description="Disordered" evidence="1">
    <location>
        <begin position="892"/>
        <end position="961"/>
    </location>
</feature>
<feature type="compositionally biased region" description="Basic and acidic residues" evidence="1">
    <location>
        <begin position="46"/>
        <end position="63"/>
    </location>
</feature>
<dbReference type="AlphaFoldDB" id="A0AAV9ZPV3"/>
<gene>
    <name evidence="2" type="ORF">R3P38DRAFT_3229311</name>
</gene>
<proteinExistence type="predicted"/>
<feature type="region of interest" description="Disordered" evidence="1">
    <location>
        <begin position="285"/>
        <end position="520"/>
    </location>
</feature>
<feature type="compositionally biased region" description="Basic and acidic residues" evidence="1">
    <location>
        <begin position="727"/>
        <end position="739"/>
    </location>
</feature>
<feature type="compositionally biased region" description="Basic and acidic residues" evidence="1">
    <location>
        <begin position="442"/>
        <end position="454"/>
    </location>
</feature>
<feature type="compositionally biased region" description="Polar residues" evidence="1">
    <location>
        <begin position="306"/>
        <end position="318"/>
    </location>
</feature>
<feature type="compositionally biased region" description="Basic and acidic residues" evidence="1">
    <location>
        <begin position="468"/>
        <end position="480"/>
    </location>
</feature>
<dbReference type="Proteomes" id="UP001362999">
    <property type="component" value="Unassembled WGS sequence"/>
</dbReference>
<feature type="compositionally biased region" description="Basic and acidic residues" evidence="1">
    <location>
        <begin position="326"/>
        <end position="339"/>
    </location>
</feature>
<dbReference type="PANTHER" id="PTHR24216">
    <property type="entry name" value="PAXILLIN-RELATED"/>
    <property type="match status" value="1"/>
</dbReference>
<protein>
    <submittedName>
        <fullName evidence="2">Uncharacterized protein</fullName>
    </submittedName>
</protein>
<feature type="region of interest" description="Disordered" evidence="1">
    <location>
        <begin position="725"/>
        <end position="755"/>
    </location>
</feature>
<feature type="region of interest" description="Disordered" evidence="1">
    <location>
        <begin position="1018"/>
        <end position="1190"/>
    </location>
</feature>
<evidence type="ECO:0000313" key="3">
    <source>
        <dbReference type="Proteomes" id="UP001362999"/>
    </source>
</evidence>
<dbReference type="PRINTS" id="PR01217">
    <property type="entry name" value="PRICHEXTENSN"/>
</dbReference>
<feature type="compositionally biased region" description="Basic residues" evidence="1">
    <location>
        <begin position="64"/>
        <end position="76"/>
    </location>
</feature>
<feature type="compositionally biased region" description="Basic and acidic residues" evidence="1">
    <location>
        <begin position="909"/>
        <end position="949"/>
    </location>
</feature>
<comment type="caution">
    <text evidence="2">The sequence shown here is derived from an EMBL/GenBank/DDBJ whole genome shotgun (WGS) entry which is preliminary data.</text>
</comment>
<evidence type="ECO:0000256" key="1">
    <source>
        <dbReference type="SAM" id="MobiDB-lite"/>
    </source>
</evidence>